<feature type="chain" id="PRO_5036701434" evidence="1">
    <location>
        <begin position="18"/>
        <end position="64"/>
    </location>
</feature>
<evidence type="ECO:0000313" key="2">
    <source>
        <dbReference type="EMBL" id="MBL6903700.1"/>
    </source>
</evidence>
<evidence type="ECO:0000256" key="1">
    <source>
        <dbReference type="SAM" id="SignalP"/>
    </source>
</evidence>
<name>A0A937SI15_9GAMM</name>
<keyword evidence="1" id="KW-0732">Signal</keyword>
<protein>
    <submittedName>
        <fullName evidence="2">Uncharacterized protein</fullName>
    </submittedName>
</protein>
<proteinExistence type="predicted"/>
<feature type="non-terminal residue" evidence="2">
    <location>
        <position position="64"/>
    </location>
</feature>
<reference evidence="2" key="1">
    <citation type="submission" date="2020-10" db="EMBL/GenBank/DDBJ databases">
        <title>Microbiome of the Black Sea water column analyzed by genome centric metagenomics.</title>
        <authorList>
            <person name="Cabello-Yeves P.J."/>
            <person name="Callieri C."/>
            <person name="Picazo A."/>
            <person name="Mehrshad M."/>
            <person name="Haro-Moreno J.M."/>
            <person name="Roda-Garcia J."/>
            <person name="Dzembekova N."/>
            <person name="Slabakova V."/>
            <person name="Slabakova N."/>
            <person name="Moncheva S."/>
            <person name="Rodriguez-Valera F."/>
        </authorList>
    </citation>
    <scope>NUCLEOTIDE SEQUENCE</scope>
    <source>
        <strain evidence="2">BS30m-G43</strain>
    </source>
</reference>
<dbReference type="EMBL" id="JADHSG010000011">
    <property type="protein sequence ID" value="MBL6903700.1"/>
    <property type="molecule type" value="Genomic_DNA"/>
</dbReference>
<evidence type="ECO:0000313" key="3">
    <source>
        <dbReference type="Proteomes" id="UP000705230"/>
    </source>
</evidence>
<comment type="caution">
    <text evidence="2">The sequence shown here is derived from an EMBL/GenBank/DDBJ whole genome shotgun (WGS) entry which is preliminary data.</text>
</comment>
<feature type="signal peptide" evidence="1">
    <location>
        <begin position="1"/>
        <end position="17"/>
    </location>
</feature>
<gene>
    <name evidence="2" type="ORF">ISR29_05810</name>
</gene>
<dbReference type="AlphaFoldDB" id="A0A937SI15"/>
<dbReference type="Proteomes" id="UP000705230">
    <property type="component" value="Unassembled WGS sequence"/>
</dbReference>
<organism evidence="2 3">
    <name type="scientific">SAR86 cluster bacterium</name>
    <dbReference type="NCBI Taxonomy" id="2030880"/>
    <lineage>
        <taxon>Bacteria</taxon>
        <taxon>Pseudomonadati</taxon>
        <taxon>Pseudomonadota</taxon>
        <taxon>Gammaproteobacteria</taxon>
        <taxon>SAR86 cluster</taxon>
    </lineage>
</organism>
<sequence>MKFLFSLTMVFSFSLFAEEDGPKYEANVAEYYVSSFKEGKDMDDMMKWAEKWKKWATTGEAAEP</sequence>
<accession>A0A937SI15</accession>